<protein>
    <submittedName>
        <fullName evidence="1">Uncharacterized protein</fullName>
    </submittedName>
</protein>
<organism evidence="1 2">
    <name type="scientific">Streptomyces aquilus</name>
    <dbReference type="NCBI Taxonomy" id="2548456"/>
    <lineage>
        <taxon>Bacteria</taxon>
        <taxon>Bacillati</taxon>
        <taxon>Actinomycetota</taxon>
        <taxon>Actinomycetes</taxon>
        <taxon>Kitasatosporales</taxon>
        <taxon>Streptomycetaceae</taxon>
        <taxon>Streptomyces</taxon>
    </lineage>
</organism>
<name>A0A3Q9BZL3_9ACTN</name>
<dbReference type="EMBL" id="CP034463">
    <property type="protein sequence ID" value="AZP17476.1"/>
    <property type="molecule type" value="Genomic_DNA"/>
</dbReference>
<evidence type="ECO:0000313" key="1">
    <source>
        <dbReference type="EMBL" id="AZP17476.1"/>
    </source>
</evidence>
<dbReference type="Proteomes" id="UP000280197">
    <property type="component" value="Chromosome"/>
</dbReference>
<dbReference type="KEGG" id="saqu:EJC51_15920"/>
<gene>
    <name evidence="1" type="ORF">EJC51_15920</name>
</gene>
<dbReference type="AlphaFoldDB" id="A0A3Q9BZL3"/>
<accession>A0A3Q9BZL3</accession>
<proteinExistence type="predicted"/>
<evidence type="ECO:0000313" key="2">
    <source>
        <dbReference type="Proteomes" id="UP000280197"/>
    </source>
</evidence>
<sequence>MALRTLGGRSAVAVRDGLGTAPVRGGLGGAPVRIRVATTVVRLVRPATPLLRHVRLGLRLLRLLGGVCAQLFDWGTAPRAGEGAVEVPSAREAVVHDAGRLSSS</sequence>
<keyword evidence="2" id="KW-1185">Reference proteome</keyword>
<reference evidence="1 2" key="1">
    <citation type="submission" date="2018-12" db="EMBL/GenBank/DDBJ databases">
        <authorList>
            <person name="Li K."/>
        </authorList>
    </citation>
    <scope>NUCLEOTIDE SEQUENCE [LARGE SCALE GENOMIC DNA]</scope>
    <source>
        <strain evidence="2">CR22</strain>
    </source>
</reference>